<dbReference type="InterPro" id="IPR036116">
    <property type="entry name" value="FN3_sf"/>
</dbReference>
<dbReference type="InterPro" id="IPR013783">
    <property type="entry name" value="Ig-like_fold"/>
</dbReference>
<proteinExistence type="predicted"/>
<accession>A0ABR2YB63</accession>
<feature type="region of interest" description="Disordered" evidence="3">
    <location>
        <begin position="1657"/>
        <end position="1679"/>
    </location>
</feature>
<dbReference type="Gene3D" id="3.30.70.1230">
    <property type="entry name" value="Nucleotide cyclase"/>
    <property type="match status" value="3"/>
</dbReference>
<sequence length="1861" mass="200136">MFTRLVSASFGLKKGRAMSLTRRKVLSSQETSLEAWVAKNIERLQLKPLVSGRRACIYQYMAQKHVQKEDLLHVLVLFLVTSALRAYVSCETLPGDKQALLAFKDSLQSDAGLLSSWTSASDPCDDAWAFLSCNCSSVYPALSAPECSNVTVDFSSRRVLVLEIGPIVRTQGRQLQGSIPDALGNLTELRTLDLHGNNLRGTLPEALGRLTNLRQFILSGNALVGSLPAYVGAYPGVGEAWLNRNKLSGQLNDGLCSNPAGRDSIHLQGNAGMCGNIPGCLLSRIPDLDGTSLIDPTNTSRNPNGGFCDIAPPECDPAMGCGVLVPPYWTSVTSVAFSFTPFADNTSGIRSYEWGLGSQSGQDDVIPFRFFTGTTMVVPEVAVAGKVFSNMTLRVQNVSSPFQSLLNGMSYYVSVRATNNAAQRLTSVASSTAVKVDQTAPMMEIQGHVYNSPDCKTSLTQTDTTTIWICWDSFVDDESPITSYSYQVYNQVGDKPGTAQDVAITPAIKVSLPTMEVVVDNLELKVGSSYFARVRALNAAGLEGYEDSQPIMIQQQSQNLPPSKVAGIVLAAVIGTGILVAALTIYLTRTWTQASWLQRRQARDRAKQLKSLMYGLMAHMSDGSKRAIDDLCNAREMAFVVTDLESSTAQASASAAAFAKVQEIHDTVLREALAKHGGYEINTEGDSFQIAFKSVVEAVGFCMDAQYKLLETPWTRDVLRLPTCREVLSADGTVAFRGPRLRMGIHFAAEGTVAHRLHLLTKHRVFSGPGFQLAQELGEAANGGQVLLSQEAWVRLRGSMFAAGFPVVEQLGLYKLDAWPVPIWVYQIRQLMTRPLSRTFGPLRKLELIEPGAGFNVTPPPHLGDSKVVTFVAARLALTEQQREKLMAPPTSSRLMLTSGGRPHDLLDAAPATAKKLQDIIAIVAQQFSGFVFNLQAGEGRCMVCFGGALDAVRFCHAAQVALLFQRWPSDSAAVAGPAQLTPDNRPLLAGPRVAMAVHTAPAHEEDPAPKPLKGTEVVDAGLDGSGELFTERLADVVYGGQVVLSETTWSAIQDQIPGQSQVISLGVHVVHEVFPAAMLLMEVMPSLLARRSFPRPATERCLEPGFRDSPHPSAVALVFIRAAKPATVVAAESSAAEVEGDVVATMEAFNLAMGLYTRTVRATLPHHGGYECKEPEPGKFTLAFPTLEAAVRWCVEMQLALLHVDWPEAMLLWPDCAAETDPSTGALLFRGLRVRMGMAFGRAQHRKPLNTGRADYYGALANLAARVSALAAPGQILVEGSAGFRNEAAWERRDDGWALLPRLDGAKDVSLPDMPIELEQLGYYMLKGMDDAKLIFQAVPAALAGRNFAPPSAAMRVSYIPRNRMRFSVTSSFVSGTSGSGDSGHSSGLLFPTAIGHMLRLPARSSSHSCKVKRAAKFQSALRTRSFRGAEQSAPSEFVIHRSHLSTASPWGSFAEAMFRRVRSLGQPRSPMAAGRQRRGRTSHDLELGSTFDAAAAREGLPGYAERRYSAQERQIEADDELVPVALEAASEQGSPMISPSPSGSLHYAEASSPSGSMRQHGAFMRTRRAEWGPGDEASASSSFDEAAPSAAASGLVARMAVERSGVGHALNRSWSASDRAGPSPLSEASGPSGGVQTALSAPPYVVDAERLRLGSQSAEPERPPIHPSSAGSSFTTMDTSRAQVENAAYAREVAELFASSRRSISPAQLDAAARSASGSFTGVSAFARARSASTGASAAAAPQTLESKQLRQQQHPRSFSTGAIKREELAAIEQPLSGPRSKSVEVEALGRKRSITWRDRMGLSSAPLSSSSKDAPVEVCSRERSYQGSLPDVHEEMEMSGAQLAGMLPSKLAPDREDR</sequence>
<dbReference type="PANTHER" id="PTHR43081">
    <property type="entry name" value="ADENYLATE CYCLASE, TERMINAL-DIFFERENTIATION SPECIFIC-RELATED"/>
    <property type="match status" value="1"/>
</dbReference>
<gene>
    <name evidence="5" type="ORF">WJX75_008789</name>
</gene>
<dbReference type="CDD" id="cd00063">
    <property type="entry name" value="FN3"/>
    <property type="match status" value="1"/>
</dbReference>
<evidence type="ECO:0000256" key="2">
    <source>
        <dbReference type="ARBA" id="ARBA00022614"/>
    </source>
</evidence>
<protein>
    <recommendedName>
        <fullName evidence="4">Fibronectin type-III domain-containing protein</fullName>
    </recommendedName>
</protein>
<dbReference type="Pfam" id="PF00560">
    <property type="entry name" value="LRR_1"/>
    <property type="match status" value="1"/>
</dbReference>
<evidence type="ECO:0000313" key="6">
    <source>
        <dbReference type="Proteomes" id="UP001491310"/>
    </source>
</evidence>
<dbReference type="Pfam" id="PF08263">
    <property type="entry name" value="LRRNT_2"/>
    <property type="match status" value="1"/>
</dbReference>
<dbReference type="InterPro" id="IPR013210">
    <property type="entry name" value="LRR_N_plant-typ"/>
</dbReference>
<evidence type="ECO:0000259" key="4">
    <source>
        <dbReference type="PROSITE" id="PS50853"/>
    </source>
</evidence>
<keyword evidence="2" id="KW-0433">Leucine-rich repeat</keyword>
<comment type="caution">
    <text evidence="5">The sequence shown here is derived from an EMBL/GenBank/DDBJ whole genome shotgun (WGS) entry which is preliminary data.</text>
</comment>
<dbReference type="InterPro" id="IPR029787">
    <property type="entry name" value="Nucleotide_cyclase"/>
</dbReference>
<dbReference type="InterPro" id="IPR003961">
    <property type="entry name" value="FN3_dom"/>
</dbReference>
<feature type="region of interest" description="Disordered" evidence="3">
    <location>
        <begin position="1614"/>
        <end position="1641"/>
    </location>
</feature>
<dbReference type="Gene3D" id="3.80.10.10">
    <property type="entry name" value="Ribonuclease Inhibitor"/>
    <property type="match status" value="1"/>
</dbReference>
<dbReference type="PROSITE" id="PS50853">
    <property type="entry name" value="FN3"/>
    <property type="match status" value="1"/>
</dbReference>
<dbReference type="EMBL" id="JALJOT010000018">
    <property type="protein sequence ID" value="KAK9901367.1"/>
    <property type="molecule type" value="Genomic_DNA"/>
</dbReference>
<dbReference type="SUPFAM" id="SSF55073">
    <property type="entry name" value="Nucleotide cyclase"/>
    <property type="match status" value="3"/>
</dbReference>
<keyword evidence="6" id="KW-1185">Reference proteome</keyword>
<feature type="domain" description="Fibronectin type-III" evidence="4">
    <location>
        <begin position="452"/>
        <end position="558"/>
    </location>
</feature>
<organism evidence="5 6">
    <name type="scientific">Coccomyxa subellipsoidea</name>
    <dbReference type="NCBI Taxonomy" id="248742"/>
    <lineage>
        <taxon>Eukaryota</taxon>
        <taxon>Viridiplantae</taxon>
        <taxon>Chlorophyta</taxon>
        <taxon>core chlorophytes</taxon>
        <taxon>Trebouxiophyceae</taxon>
        <taxon>Trebouxiophyceae incertae sedis</taxon>
        <taxon>Coccomyxaceae</taxon>
        <taxon>Coccomyxa</taxon>
    </lineage>
</organism>
<dbReference type="InterPro" id="IPR050697">
    <property type="entry name" value="Adenylyl/Guanylyl_Cyclase_3/4"/>
</dbReference>
<dbReference type="Proteomes" id="UP001491310">
    <property type="component" value="Unassembled WGS sequence"/>
</dbReference>
<feature type="region of interest" description="Disordered" evidence="3">
    <location>
        <begin position="1531"/>
        <end position="1563"/>
    </location>
</feature>
<comment type="subcellular location">
    <subcellularLocation>
        <location evidence="1">Cytoplasm</location>
        <location evidence="1">Cytoskeleton</location>
        <location evidence="1">Cilium axoneme</location>
    </subcellularLocation>
</comment>
<evidence type="ECO:0000256" key="3">
    <source>
        <dbReference type="SAM" id="MobiDB-lite"/>
    </source>
</evidence>
<dbReference type="SMART" id="SM00044">
    <property type="entry name" value="CYCc"/>
    <property type="match status" value="1"/>
</dbReference>
<dbReference type="InterPro" id="IPR032675">
    <property type="entry name" value="LRR_dom_sf"/>
</dbReference>
<feature type="region of interest" description="Disordered" evidence="3">
    <location>
        <begin position="1739"/>
        <end position="1766"/>
    </location>
</feature>
<dbReference type="PANTHER" id="PTHR43081:SF1">
    <property type="entry name" value="ADENYLATE CYCLASE, TERMINAL-DIFFERENTIATION SPECIFIC"/>
    <property type="match status" value="1"/>
</dbReference>
<evidence type="ECO:0000313" key="5">
    <source>
        <dbReference type="EMBL" id="KAK9901367.1"/>
    </source>
</evidence>
<feature type="compositionally biased region" description="Polar residues" evidence="3">
    <location>
        <begin position="1746"/>
        <end position="1763"/>
    </location>
</feature>
<reference evidence="5 6" key="1">
    <citation type="journal article" date="2024" name="Nat. Commun.">
        <title>Phylogenomics reveals the evolutionary origins of lichenization in chlorophyte algae.</title>
        <authorList>
            <person name="Puginier C."/>
            <person name="Libourel C."/>
            <person name="Otte J."/>
            <person name="Skaloud P."/>
            <person name="Haon M."/>
            <person name="Grisel S."/>
            <person name="Petersen M."/>
            <person name="Berrin J.G."/>
            <person name="Delaux P.M."/>
            <person name="Dal Grande F."/>
            <person name="Keller J."/>
        </authorList>
    </citation>
    <scope>NUCLEOTIDE SEQUENCE [LARGE SCALE GENOMIC DNA]</scope>
    <source>
        <strain evidence="5 6">SAG 216-7</strain>
    </source>
</reference>
<name>A0ABR2YB63_9CHLO</name>
<dbReference type="InterPro" id="IPR001611">
    <property type="entry name" value="Leu-rich_rpt"/>
</dbReference>
<evidence type="ECO:0000256" key="1">
    <source>
        <dbReference type="ARBA" id="ARBA00004430"/>
    </source>
</evidence>
<dbReference type="InterPro" id="IPR001054">
    <property type="entry name" value="A/G_cyclase"/>
</dbReference>
<dbReference type="Gene3D" id="2.60.40.10">
    <property type="entry name" value="Immunoglobulins"/>
    <property type="match status" value="1"/>
</dbReference>
<feature type="compositionally biased region" description="Low complexity" evidence="3">
    <location>
        <begin position="1535"/>
        <end position="1546"/>
    </location>
</feature>
<dbReference type="SUPFAM" id="SSF52058">
    <property type="entry name" value="L domain-like"/>
    <property type="match status" value="1"/>
</dbReference>
<dbReference type="SUPFAM" id="SSF49265">
    <property type="entry name" value="Fibronectin type III"/>
    <property type="match status" value="1"/>
</dbReference>